<dbReference type="EC" id="2.8.3.9" evidence="2"/>
<comment type="caution">
    <text evidence="2">The sequence shown here is derived from an EMBL/GenBank/DDBJ whole genome shotgun (WGS) entry which is preliminary data.</text>
</comment>
<dbReference type="Pfam" id="PF01144">
    <property type="entry name" value="CoA_trans"/>
    <property type="match status" value="1"/>
</dbReference>
<dbReference type="PANTHER" id="PTHR13707:SF60">
    <property type="entry name" value="ACETATE COA-TRANSFERASE SUBUNIT ALPHA"/>
    <property type="match status" value="1"/>
</dbReference>
<dbReference type="InterPro" id="IPR004165">
    <property type="entry name" value="CoA_trans_fam_I"/>
</dbReference>
<gene>
    <name evidence="2" type="primary">ctfA</name>
    <name evidence="2" type="ORF">DDT42_01369</name>
</gene>
<evidence type="ECO:0000313" key="3">
    <source>
        <dbReference type="Proteomes" id="UP000811545"/>
    </source>
</evidence>
<proteinExistence type="predicted"/>
<dbReference type="Gene3D" id="3.40.1080.10">
    <property type="entry name" value="Glutaconate Coenzyme A-transferase"/>
    <property type="match status" value="1"/>
</dbReference>
<evidence type="ECO:0000256" key="1">
    <source>
        <dbReference type="ARBA" id="ARBA00022679"/>
    </source>
</evidence>
<sequence length="220" mass="24038">MLSKLVNKEDLPNKIKLWDGMTILVAGFLGNGTPERLIDFLLESEVKNLKIIVNDTSYPGKGVARLIEAHRVKNLVTTHIGTNPETQKQFNNQELNIEFSPQGTLLERIRAGGSGLGGILTPVGIGTPVEEGKQKIIVNEKEYILELPLTGDLSILKARKADRFGNLLYYGTSCNFNPVMSLSGKTVIAQVDEIVEVGELDPNLIATPGILVDYIIQTGK</sequence>
<evidence type="ECO:0000313" key="2">
    <source>
        <dbReference type="EMBL" id="MBT9145498.1"/>
    </source>
</evidence>
<dbReference type="PANTHER" id="PTHR13707">
    <property type="entry name" value="KETOACID-COENZYME A TRANSFERASE"/>
    <property type="match status" value="1"/>
</dbReference>
<dbReference type="NCBIfam" id="TIGR02429">
    <property type="entry name" value="pcaI_scoA_fam"/>
    <property type="match status" value="1"/>
</dbReference>
<keyword evidence="1 2" id="KW-0808">Transferase</keyword>
<dbReference type="AlphaFoldDB" id="A0A9E2F7E9"/>
<name>A0A9E2F7E9_PSYF1</name>
<dbReference type="Proteomes" id="UP000811545">
    <property type="component" value="Unassembled WGS sequence"/>
</dbReference>
<dbReference type="GO" id="GO:0047371">
    <property type="term" value="F:butyrate-acetoacetate CoA-transferase activity"/>
    <property type="evidence" value="ECO:0007669"/>
    <property type="project" value="UniProtKB-EC"/>
</dbReference>
<accession>A0A9E2F7E9</accession>
<reference evidence="2 3" key="1">
    <citation type="journal article" date="2021" name="bioRxiv">
        <title>Unique metabolic strategies in Hadean analogues reveal hints for primordial physiology.</title>
        <authorList>
            <person name="Nobu M.K."/>
            <person name="Nakai R."/>
            <person name="Tamazawa S."/>
            <person name="Mori H."/>
            <person name="Toyoda A."/>
            <person name="Ijiri A."/>
            <person name="Suzuki S."/>
            <person name="Kurokawa K."/>
            <person name="Kamagata Y."/>
            <person name="Tamaki H."/>
        </authorList>
    </citation>
    <scope>NUCLEOTIDE SEQUENCE [LARGE SCALE GENOMIC DNA]</scope>
    <source>
        <strain evidence="2">BS525</strain>
    </source>
</reference>
<dbReference type="SUPFAM" id="SSF100950">
    <property type="entry name" value="NagB/RpiA/CoA transferase-like"/>
    <property type="match status" value="1"/>
</dbReference>
<dbReference type="EMBL" id="QLTW01000103">
    <property type="protein sequence ID" value="MBT9145498.1"/>
    <property type="molecule type" value="Genomic_DNA"/>
</dbReference>
<dbReference type="SMART" id="SM00882">
    <property type="entry name" value="CoA_trans"/>
    <property type="match status" value="1"/>
</dbReference>
<dbReference type="InterPro" id="IPR037171">
    <property type="entry name" value="NagB/RpiA_transferase-like"/>
</dbReference>
<organism evidence="2 3">
    <name type="scientific">Psychracetigena formicireducens</name>
    <dbReference type="NCBI Taxonomy" id="2986056"/>
    <lineage>
        <taxon>Bacteria</taxon>
        <taxon>Bacillati</taxon>
        <taxon>Candidatus Lithacetigenota</taxon>
        <taxon>Candidatus Psychracetigena</taxon>
    </lineage>
</organism>
<protein>
    <submittedName>
        <fullName evidence="2">Butyrate--acetoacetate CoA-transferase subunit A</fullName>
        <ecNumber evidence="2">2.8.3.9</ecNumber>
    </submittedName>
</protein>
<dbReference type="InterPro" id="IPR012792">
    <property type="entry name" value="3-oxoacid_CoA-transf_A"/>
</dbReference>